<dbReference type="EMBL" id="BMHP01000001">
    <property type="protein sequence ID" value="GGD47535.1"/>
    <property type="molecule type" value="Genomic_DNA"/>
</dbReference>
<keyword evidence="2" id="KW-1185">Reference proteome</keyword>
<gene>
    <name evidence="1" type="ORF">GCM10010911_01300</name>
</gene>
<proteinExistence type="predicted"/>
<reference evidence="1" key="2">
    <citation type="submission" date="2020-09" db="EMBL/GenBank/DDBJ databases">
        <authorList>
            <person name="Sun Q."/>
            <person name="Zhou Y."/>
        </authorList>
    </citation>
    <scope>NUCLEOTIDE SEQUENCE</scope>
    <source>
        <strain evidence="1">CGMCC 1.15178</strain>
    </source>
</reference>
<reference evidence="1" key="1">
    <citation type="journal article" date="2014" name="Int. J. Syst. Evol. Microbiol.">
        <title>Complete genome sequence of Corynebacterium casei LMG S-19264T (=DSM 44701T), isolated from a smear-ripened cheese.</title>
        <authorList>
            <consortium name="US DOE Joint Genome Institute (JGI-PGF)"/>
            <person name="Walter F."/>
            <person name="Albersmeier A."/>
            <person name="Kalinowski J."/>
            <person name="Ruckert C."/>
        </authorList>
    </citation>
    <scope>NUCLEOTIDE SEQUENCE</scope>
    <source>
        <strain evidence="1">CGMCC 1.15178</strain>
    </source>
</reference>
<dbReference type="Proteomes" id="UP000612456">
    <property type="component" value="Unassembled WGS sequence"/>
</dbReference>
<comment type="caution">
    <text evidence="1">The sequence shown here is derived from an EMBL/GenBank/DDBJ whole genome shotgun (WGS) entry which is preliminary data.</text>
</comment>
<name>A0A917DL33_9BACL</name>
<evidence type="ECO:0000313" key="1">
    <source>
        <dbReference type="EMBL" id="GGD47535.1"/>
    </source>
</evidence>
<organism evidence="1 2">
    <name type="scientific">Paenibacillus nasutitermitis</name>
    <dbReference type="NCBI Taxonomy" id="1652958"/>
    <lineage>
        <taxon>Bacteria</taxon>
        <taxon>Bacillati</taxon>
        <taxon>Bacillota</taxon>
        <taxon>Bacilli</taxon>
        <taxon>Bacillales</taxon>
        <taxon>Paenibacillaceae</taxon>
        <taxon>Paenibacillus</taxon>
    </lineage>
</organism>
<dbReference type="AlphaFoldDB" id="A0A917DL33"/>
<protein>
    <submittedName>
        <fullName evidence="1">Uncharacterized protein</fullName>
    </submittedName>
</protein>
<evidence type="ECO:0000313" key="2">
    <source>
        <dbReference type="Proteomes" id="UP000612456"/>
    </source>
</evidence>
<accession>A0A917DL33</accession>
<sequence length="77" mass="8994">MMKMGKNLLGLGEEESFPFVTKSTVRFNPWVATRMAEQILTEIGTDIKTQFLVLRIYTHGLDSYLDIMRLLYYCLLQ</sequence>